<dbReference type="Gene3D" id="1.10.10.10">
    <property type="entry name" value="Winged helix-like DNA-binding domain superfamily/Winged helix DNA-binding domain"/>
    <property type="match status" value="1"/>
</dbReference>
<dbReference type="InterPro" id="IPR036390">
    <property type="entry name" value="WH_DNA-bd_sf"/>
</dbReference>
<dbReference type="SMART" id="SM00347">
    <property type="entry name" value="HTH_MARR"/>
    <property type="match status" value="1"/>
</dbReference>
<dbReference type="Proteomes" id="UP001321543">
    <property type="component" value="Chromosome"/>
</dbReference>
<dbReference type="EMBL" id="AP027728">
    <property type="protein sequence ID" value="BDZ38533.1"/>
    <property type="molecule type" value="Genomic_DNA"/>
</dbReference>
<evidence type="ECO:0000313" key="2">
    <source>
        <dbReference type="EMBL" id="BDZ38533.1"/>
    </source>
</evidence>
<dbReference type="PROSITE" id="PS50995">
    <property type="entry name" value="HTH_MARR_2"/>
    <property type="match status" value="1"/>
</dbReference>
<protein>
    <recommendedName>
        <fullName evidence="1">HTH marR-type domain-containing protein</fullName>
    </recommendedName>
</protein>
<evidence type="ECO:0000259" key="1">
    <source>
        <dbReference type="PROSITE" id="PS50995"/>
    </source>
</evidence>
<dbReference type="InterPro" id="IPR000835">
    <property type="entry name" value="HTH_MarR-typ"/>
</dbReference>
<reference evidence="3" key="1">
    <citation type="journal article" date="2019" name="Int. J. Syst. Evol. Microbiol.">
        <title>The Global Catalogue of Microorganisms (GCM) 10K type strain sequencing project: providing services to taxonomists for standard genome sequencing and annotation.</title>
        <authorList>
            <consortium name="The Broad Institute Genomics Platform"/>
            <consortium name="The Broad Institute Genome Sequencing Center for Infectious Disease"/>
            <person name="Wu L."/>
            <person name="Ma J."/>
        </authorList>
    </citation>
    <scope>NUCLEOTIDE SEQUENCE [LARGE SCALE GENOMIC DNA]</scope>
    <source>
        <strain evidence="3">NBRC 106310</strain>
    </source>
</reference>
<keyword evidence="3" id="KW-1185">Reference proteome</keyword>
<organism evidence="2 3">
    <name type="scientific">Microbacterium suwonense</name>
    <dbReference type="NCBI Taxonomy" id="683047"/>
    <lineage>
        <taxon>Bacteria</taxon>
        <taxon>Bacillati</taxon>
        <taxon>Actinomycetota</taxon>
        <taxon>Actinomycetes</taxon>
        <taxon>Micrococcales</taxon>
        <taxon>Microbacteriaceae</taxon>
        <taxon>Microbacterium</taxon>
    </lineage>
</organism>
<dbReference type="InterPro" id="IPR036388">
    <property type="entry name" value="WH-like_DNA-bd_sf"/>
</dbReference>
<feature type="domain" description="HTH marR-type" evidence="1">
    <location>
        <begin position="13"/>
        <end position="144"/>
    </location>
</feature>
<evidence type="ECO:0000313" key="3">
    <source>
        <dbReference type="Proteomes" id="UP001321543"/>
    </source>
</evidence>
<gene>
    <name evidence="2" type="ORF">GCM10025863_11470</name>
</gene>
<dbReference type="InterPro" id="IPR052526">
    <property type="entry name" value="HTH-type_Bedaq_tolerance"/>
</dbReference>
<proteinExistence type="predicted"/>
<sequence>MHTNRYILADMEKADVIPSIVLSAHVLARFAAADSGNDAPSAQWRALGLLERQGGMRVGELAAAARTTQPGMTRLIGVLEREGLVTRSTDPADTRATRVSATPQGLTHLAEWRSQLRDSLAPRFADLGDQEWTVLSQAARILADHAQESTTTGEPL</sequence>
<name>A0ABM8FSV3_9MICO</name>
<dbReference type="Pfam" id="PF12802">
    <property type="entry name" value="MarR_2"/>
    <property type="match status" value="1"/>
</dbReference>
<dbReference type="PANTHER" id="PTHR39515:SF2">
    <property type="entry name" value="HTH-TYPE TRANSCRIPTIONAL REGULATOR RV0880"/>
    <property type="match status" value="1"/>
</dbReference>
<accession>A0ABM8FSV3</accession>
<dbReference type="SUPFAM" id="SSF46785">
    <property type="entry name" value="Winged helix' DNA-binding domain"/>
    <property type="match status" value="1"/>
</dbReference>
<dbReference type="PANTHER" id="PTHR39515">
    <property type="entry name" value="CONSERVED PROTEIN"/>
    <property type="match status" value="1"/>
</dbReference>